<dbReference type="InterPro" id="IPR012337">
    <property type="entry name" value="RNaseH-like_sf"/>
</dbReference>
<accession>A0A1H9M2V9</accession>
<dbReference type="PANTHER" id="PTHR30231:SF4">
    <property type="entry name" value="PROTEIN NEN2"/>
    <property type="match status" value="1"/>
</dbReference>
<dbReference type="CDD" id="cd06127">
    <property type="entry name" value="DEDDh"/>
    <property type="match status" value="1"/>
</dbReference>
<dbReference type="Gene3D" id="3.30.420.10">
    <property type="entry name" value="Ribonuclease H-like superfamily/Ribonuclease H"/>
    <property type="match status" value="1"/>
</dbReference>
<keyword evidence="6" id="KW-1185">Reference proteome</keyword>
<sequence length="229" mass="26576">MQEFFLVIDTETSGLPKNWQAPYSAENNWPYIIQIAWIVYDQHHQEVKRENHFIYDPSIAIAPSATNIHHITKDFLAANGEDKSAVLKLLLKDLKAFKPLIIGHFIEFDLQMLHVELYRTDQFNPLNSLSYFCTMKASEPFVRNPKMEQLKLNEFYIELFNEVPKQIHNALSDAIHTAKIFFHLMKINLVEQGEKSDSEILKTNTSKPSVKSLSSRSTLLRLLSIFFYG</sequence>
<protein>
    <submittedName>
        <fullName evidence="5">DNA polymerase-3 subunit epsilon</fullName>
    </submittedName>
</protein>
<evidence type="ECO:0000256" key="1">
    <source>
        <dbReference type="ARBA" id="ARBA00022722"/>
    </source>
</evidence>
<dbReference type="GO" id="GO:0008408">
    <property type="term" value="F:3'-5' exonuclease activity"/>
    <property type="evidence" value="ECO:0007669"/>
    <property type="project" value="TreeGrafter"/>
</dbReference>
<dbReference type="Pfam" id="PF00929">
    <property type="entry name" value="RNase_T"/>
    <property type="match status" value="1"/>
</dbReference>
<dbReference type="RefSeq" id="WP_175474479.1">
    <property type="nucleotide sequence ID" value="NZ_FOGG01000005.1"/>
</dbReference>
<evidence type="ECO:0000313" key="5">
    <source>
        <dbReference type="EMBL" id="SER18026.1"/>
    </source>
</evidence>
<dbReference type="STRING" id="390241.SAMN04488023_10576"/>
<evidence type="ECO:0000313" key="6">
    <source>
        <dbReference type="Proteomes" id="UP000199572"/>
    </source>
</evidence>
<name>A0A1H9M2V9_9SPHI</name>
<keyword evidence="2" id="KW-0378">Hydrolase</keyword>
<keyword evidence="3" id="KW-0269">Exonuclease</keyword>
<feature type="domain" description="Exonuclease" evidence="4">
    <location>
        <begin position="4"/>
        <end position="190"/>
    </location>
</feature>
<dbReference type="PANTHER" id="PTHR30231">
    <property type="entry name" value="DNA POLYMERASE III SUBUNIT EPSILON"/>
    <property type="match status" value="1"/>
</dbReference>
<proteinExistence type="predicted"/>
<dbReference type="InterPro" id="IPR013520">
    <property type="entry name" value="Ribonucl_H"/>
</dbReference>
<reference evidence="6" key="1">
    <citation type="submission" date="2016-10" db="EMBL/GenBank/DDBJ databases">
        <authorList>
            <person name="Varghese N."/>
            <person name="Submissions S."/>
        </authorList>
    </citation>
    <scope>NUCLEOTIDE SEQUENCE [LARGE SCALE GENOMIC DNA]</scope>
    <source>
        <strain evidence="6">DSM 18610</strain>
    </source>
</reference>
<evidence type="ECO:0000256" key="3">
    <source>
        <dbReference type="ARBA" id="ARBA00022839"/>
    </source>
</evidence>
<dbReference type="GO" id="GO:0006259">
    <property type="term" value="P:DNA metabolic process"/>
    <property type="evidence" value="ECO:0007669"/>
    <property type="project" value="UniProtKB-ARBA"/>
</dbReference>
<evidence type="ECO:0000259" key="4">
    <source>
        <dbReference type="SMART" id="SM00479"/>
    </source>
</evidence>
<evidence type="ECO:0000256" key="2">
    <source>
        <dbReference type="ARBA" id="ARBA00022801"/>
    </source>
</evidence>
<keyword evidence="1" id="KW-0540">Nuclease</keyword>
<dbReference type="SMART" id="SM00479">
    <property type="entry name" value="EXOIII"/>
    <property type="match status" value="1"/>
</dbReference>
<dbReference type="SUPFAM" id="SSF53098">
    <property type="entry name" value="Ribonuclease H-like"/>
    <property type="match status" value="1"/>
</dbReference>
<dbReference type="InterPro" id="IPR036397">
    <property type="entry name" value="RNaseH_sf"/>
</dbReference>
<dbReference type="EMBL" id="FOGG01000005">
    <property type="protein sequence ID" value="SER18026.1"/>
    <property type="molecule type" value="Genomic_DNA"/>
</dbReference>
<gene>
    <name evidence="5" type="ORF">SAMN04488023_10576</name>
</gene>
<dbReference type="Proteomes" id="UP000199572">
    <property type="component" value="Unassembled WGS sequence"/>
</dbReference>
<organism evidence="5 6">
    <name type="scientific">Pedobacter rhizosphaerae</name>
    <dbReference type="NCBI Taxonomy" id="390241"/>
    <lineage>
        <taxon>Bacteria</taxon>
        <taxon>Pseudomonadati</taxon>
        <taxon>Bacteroidota</taxon>
        <taxon>Sphingobacteriia</taxon>
        <taxon>Sphingobacteriales</taxon>
        <taxon>Sphingobacteriaceae</taxon>
        <taxon>Pedobacter</taxon>
    </lineage>
</organism>
<dbReference type="GO" id="GO:0003676">
    <property type="term" value="F:nucleic acid binding"/>
    <property type="evidence" value="ECO:0007669"/>
    <property type="project" value="InterPro"/>
</dbReference>
<dbReference type="AlphaFoldDB" id="A0A1H9M2V9"/>